<accession>W8T6R1</accession>
<dbReference type="AlphaFoldDB" id="W8T6R1"/>
<organism evidence="1 2">
    <name type="scientific">Peptoclostridium acidaminophilum DSM 3953</name>
    <dbReference type="NCBI Taxonomy" id="1286171"/>
    <lineage>
        <taxon>Bacteria</taxon>
        <taxon>Bacillati</taxon>
        <taxon>Bacillota</taxon>
        <taxon>Clostridia</taxon>
        <taxon>Peptostreptococcales</taxon>
        <taxon>Peptoclostridiaceae</taxon>
        <taxon>Peptoclostridium</taxon>
    </lineage>
</organism>
<dbReference type="RefSeq" id="WP_051489156.1">
    <property type="nucleotide sequence ID" value="NZ_CP007452.1"/>
</dbReference>
<evidence type="ECO:0000313" key="2">
    <source>
        <dbReference type="Proteomes" id="UP000019591"/>
    </source>
</evidence>
<evidence type="ECO:0000313" key="1">
    <source>
        <dbReference type="EMBL" id="AHM57434.1"/>
    </source>
</evidence>
<dbReference type="KEGG" id="eac:EAL2_c21530"/>
<dbReference type="PATRIC" id="fig|1286171.3.peg.2102"/>
<keyword evidence="2" id="KW-1185">Reference proteome</keyword>
<dbReference type="Proteomes" id="UP000019591">
    <property type="component" value="Chromosome"/>
</dbReference>
<name>W8T6R1_PEPAC</name>
<sequence length="64" mass="7138">MKIESLRLPANGDYATGKINKQWVMVPRPKETSVKFHQFAYPGMDASQVAVPDNSSAFKRLGNN</sequence>
<reference evidence="1 2" key="1">
    <citation type="journal article" date="2014" name="Genome Announc.">
        <title>Complete Genome Sequence of Amino Acid-Utilizing Eubacterium acidaminophilum al-2 (DSM 3953).</title>
        <authorList>
            <person name="Poehlein A."/>
            <person name="Andreesen J.R."/>
            <person name="Daniel R."/>
        </authorList>
    </citation>
    <scope>NUCLEOTIDE SEQUENCE [LARGE SCALE GENOMIC DNA]</scope>
    <source>
        <strain evidence="1 2">DSM 3953</strain>
    </source>
</reference>
<protein>
    <submittedName>
        <fullName evidence="1">Uncharacterized protein</fullName>
    </submittedName>
</protein>
<dbReference type="EMBL" id="CP007452">
    <property type="protein sequence ID" value="AHM57434.1"/>
    <property type="molecule type" value="Genomic_DNA"/>
</dbReference>
<dbReference type="STRING" id="1286171.EAL2_c21530"/>
<gene>
    <name evidence="1" type="ORF">EAL2_c21530</name>
</gene>
<dbReference type="HOGENOM" id="CLU_2861052_0_0_9"/>
<proteinExistence type="predicted"/>